<dbReference type="InterPro" id="IPR013658">
    <property type="entry name" value="SGL"/>
</dbReference>
<dbReference type="GO" id="GO:0019853">
    <property type="term" value="P:L-ascorbic acid biosynthetic process"/>
    <property type="evidence" value="ECO:0007669"/>
    <property type="project" value="TreeGrafter"/>
</dbReference>
<evidence type="ECO:0000256" key="1">
    <source>
        <dbReference type="ARBA" id="ARBA00008853"/>
    </source>
</evidence>
<dbReference type="SUPFAM" id="SSF63829">
    <property type="entry name" value="Calcium-dependent phosphotriesterase"/>
    <property type="match status" value="1"/>
</dbReference>
<accession>A0A1M5JHA3</accession>
<reference evidence="4 5" key="1">
    <citation type="submission" date="2016-11" db="EMBL/GenBank/DDBJ databases">
        <authorList>
            <person name="Jaros S."/>
            <person name="Januszkiewicz K."/>
            <person name="Wedrychowicz H."/>
        </authorList>
    </citation>
    <scope>NUCLEOTIDE SEQUENCE [LARGE SCALE GENOMIC DNA]</scope>
    <source>
        <strain evidence="4 5">DSM 44523</strain>
    </source>
</reference>
<evidence type="ECO:0000259" key="3">
    <source>
        <dbReference type="Pfam" id="PF08450"/>
    </source>
</evidence>
<dbReference type="Pfam" id="PF08450">
    <property type="entry name" value="SGL"/>
    <property type="match status" value="1"/>
</dbReference>
<dbReference type="InterPro" id="IPR011042">
    <property type="entry name" value="6-blade_b-propeller_TolB-like"/>
</dbReference>
<dbReference type="AlphaFoldDB" id="A0A1M5JHA3"/>
<dbReference type="PANTHER" id="PTHR10907:SF47">
    <property type="entry name" value="REGUCALCIN"/>
    <property type="match status" value="1"/>
</dbReference>
<organism evidence="4 5">
    <name type="scientific">Streptoalloteichus hindustanus</name>
    <dbReference type="NCBI Taxonomy" id="2017"/>
    <lineage>
        <taxon>Bacteria</taxon>
        <taxon>Bacillati</taxon>
        <taxon>Actinomycetota</taxon>
        <taxon>Actinomycetes</taxon>
        <taxon>Pseudonocardiales</taxon>
        <taxon>Pseudonocardiaceae</taxon>
        <taxon>Streptoalloteichus</taxon>
    </lineage>
</organism>
<protein>
    <submittedName>
        <fullName evidence="4">Sugar lactone lactonase YvrE</fullName>
    </submittedName>
</protein>
<dbReference type="PRINTS" id="PR01790">
    <property type="entry name" value="SMP30FAMILY"/>
</dbReference>
<comment type="similarity">
    <text evidence="1">Belongs to the SMP-30/CGR1 family.</text>
</comment>
<evidence type="ECO:0000313" key="5">
    <source>
        <dbReference type="Proteomes" id="UP000184501"/>
    </source>
</evidence>
<feature type="domain" description="SMP-30/Gluconolactonase/LRE-like region" evidence="3">
    <location>
        <begin position="8"/>
        <end position="245"/>
    </location>
</feature>
<dbReference type="EMBL" id="FQVN01000008">
    <property type="protein sequence ID" value="SHG39964.1"/>
    <property type="molecule type" value="Genomic_DNA"/>
</dbReference>
<keyword evidence="5" id="KW-1185">Reference proteome</keyword>
<dbReference type="PANTHER" id="PTHR10907">
    <property type="entry name" value="REGUCALCIN"/>
    <property type="match status" value="1"/>
</dbReference>
<dbReference type="GO" id="GO:0004341">
    <property type="term" value="F:gluconolactonase activity"/>
    <property type="evidence" value="ECO:0007669"/>
    <property type="project" value="TreeGrafter"/>
</dbReference>
<dbReference type="GO" id="GO:0005509">
    <property type="term" value="F:calcium ion binding"/>
    <property type="evidence" value="ECO:0007669"/>
    <property type="project" value="TreeGrafter"/>
</dbReference>
<evidence type="ECO:0000256" key="2">
    <source>
        <dbReference type="PIRSR" id="PIRSR605511-2"/>
    </source>
</evidence>
<dbReference type="Gene3D" id="2.120.10.30">
    <property type="entry name" value="TolB, C-terminal domain"/>
    <property type="match status" value="1"/>
</dbReference>
<name>A0A1M5JHA3_STRHI</name>
<dbReference type="InterPro" id="IPR005511">
    <property type="entry name" value="SMP-30"/>
</dbReference>
<feature type="binding site" evidence="2">
    <location>
        <position position="89"/>
    </location>
    <ligand>
        <name>substrate</name>
    </ligand>
</feature>
<proteinExistence type="inferred from homology"/>
<evidence type="ECO:0000313" key="4">
    <source>
        <dbReference type="EMBL" id="SHG39964.1"/>
    </source>
</evidence>
<gene>
    <name evidence="4" type="ORF">SAMN05444320_108290</name>
</gene>
<dbReference type="STRING" id="2017.SAMN05444320_108290"/>
<dbReference type="Proteomes" id="UP000184501">
    <property type="component" value="Unassembled WGS sequence"/>
</dbReference>
<sequence>MRAEAELGGNPTWDATYSSLLWVDVLGSRVHRFTPGPDEDAVLDVPQHVGAAKPRAAGGLVLNLRDGVALVDRDGARRWLVYWAREGMRGGDAGIDPTGRLWAGTLRYRGEPGGGWLTCVEPDGAARVVLDDVALGGGVAWRPDGRRMVFVDSPSRRIDVLDFDPATGRATDRRTLCEVEPEAGFPAGVCVDSDDCVWVALWDGGAVRRYTPDGRLDRHVDLPVTRPSACCFGGDGLTDLYVTTVRAGLDASALAGQELAGSLLVLPDAGNGVAAPAFPG</sequence>